<protein>
    <submittedName>
        <fullName evidence="2">Uncharacterized protein</fullName>
    </submittedName>
</protein>
<feature type="compositionally biased region" description="Polar residues" evidence="1">
    <location>
        <begin position="12"/>
        <end position="23"/>
    </location>
</feature>
<comment type="caution">
    <text evidence="2">The sequence shown here is derived from an EMBL/GenBank/DDBJ whole genome shotgun (WGS) entry which is preliminary data.</text>
</comment>
<gene>
    <name evidence="2" type="ORF">NDU88_007450</name>
</gene>
<feature type="compositionally biased region" description="Gly residues" evidence="1">
    <location>
        <begin position="41"/>
        <end position="63"/>
    </location>
</feature>
<evidence type="ECO:0000313" key="3">
    <source>
        <dbReference type="Proteomes" id="UP001066276"/>
    </source>
</evidence>
<sequence>ARDSKVVLRTWGVSSRPKTGQRSLTRDAQRQPLRREEEGEGGAAGRWEAGGSGEWGREGGGAAGRQRQG</sequence>
<evidence type="ECO:0000256" key="1">
    <source>
        <dbReference type="SAM" id="MobiDB-lite"/>
    </source>
</evidence>
<dbReference type="EMBL" id="JANPWB010000013">
    <property type="protein sequence ID" value="KAJ1110095.1"/>
    <property type="molecule type" value="Genomic_DNA"/>
</dbReference>
<dbReference type="AlphaFoldDB" id="A0AAV7N5E0"/>
<feature type="region of interest" description="Disordered" evidence="1">
    <location>
        <begin position="1"/>
        <end position="69"/>
    </location>
</feature>
<organism evidence="2 3">
    <name type="scientific">Pleurodeles waltl</name>
    <name type="common">Iberian ribbed newt</name>
    <dbReference type="NCBI Taxonomy" id="8319"/>
    <lineage>
        <taxon>Eukaryota</taxon>
        <taxon>Metazoa</taxon>
        <taxon>Chordata</taxon>
        <taxon>Craniata</taxon>
        <taxon>Vertebrata</taxon>
        <taxon>Euteleostomi</taxon>
        <taxon>Amphibia</taxon>
        <taxon>Batrachia</taxon>
        <taxon>Caudata</taxon>
        <taxon>Salamandroidea</taxon>
        <taxon>Salamandridae</taxon>
        <taxon>Pleurodelinae</taxon>
        <taxon>Pleurodeles</taxon>
    </lineage>
</organism>
<accession>A0AAV7N5E0</accession>
<dbReference type="Proteomes" id="UP001066276">
    <property type="component" value="Chromosome 9"/>
</dbReference>
<feature type="non-terminal residue" evidence="2">
    <location>
        <position position="69"/>
    </location>
</feature>
<evidence type="ECO:0000313" key="2">
    <source>
        <dbReference type="EMBL" id="KAJ1110095.1"/>
    </source>
</evidence>
<feature type="non-terminal residue" evidence="2">
    <location>
        <position position="1"/>
    </location>
</feature>
<name>A0AAV7N5E0_PLEWA</name>
<reference evidence="2" key="1">
    <citation type="journal article" date="2022" name="bioRxiv">
        <title>Sequencing and chromosome-scale assembly of the giantPleurodeles waltlgenome.</title>
        <authorList>
            <person name="Brown T."/>
            <person name="Elewa A."/>
            <person name="Iarovenko S."/>
            <person name="Subramanian E."/>
            <person name="Araus A.J."/>
            <person name="Petzold A."/>
            <person name="Susuki M."/>
            <person name="Suzuki K.-i.T."/>
            <person name="Hayashi T."/>
            <person name="Toyoda A."/>
            <person name="Oliveira C."/>
            <person name="Osipova E."/>
            <person name="Leigh N.D."/>
            <person name="Simon A."/>
            <person name="Yun M.H."/>
        </authorList>
    </citation>
    <scope>NUCLEOTIDE SEQUENCE</scope>
    <source>
        <strain evidence="2">20211129_DDA</strain>
        <tissue evidence="2">Liver</tissue>
    </source>
</reference>
<keyword evidence="3" id="KW-1185">Reference proteome</keyword>
<proteinExistence type="predicted"/>
<feature type="compositionally biased region" description="Basic and acidic residues" evidence="1">
    <location>
        <begin position="24"/>
        <end position="37"/>
    </location>
</feature>